<evidence type="ECO:0000256" key="2">
    <source>
        <dbReference type="ARBA" id="ARBA00004429"/>
    </source>
</evidence>
<evidence type="ECO:0000313" key="11">
    <source>
        <dbReference type="EMBL" id="TSE33930.1"/>
    </source>
</evidence>
<dbReference type="GO" id="GO:0000156">
    <property type="term" value="F:phosphorelay response regulator activity"/>
    <property type="evidence" value="ECO:0007669"/>
    <property type="project" value="TreeGrafter"/>
</dbReference>
<sequence>MQPLPRDPWPTHLPAAFFDALDSADPAAAALAATGPSGDETWWQALVHALPDGVLALDMQLRCRCANPALQPLLRPGVTWQTIVGQSWHDVLADGVLDALLPWVALAQGGEAGQTTLRWPADDTAPPWTLNVRPLWDVRGAATGVLVLARPDTHAHAMQAAAAREHELRTRLQQQDAALATQQARWQALSSALRDAAIVFLDPAGRISDWPPSAERLLGYPAAAVVGVDTTAADSAAPQPLPPDTPQALERAALLGQAESTGWLARADGTQLWAHIVYTALHDADGQPLGTACLVRDMSAVHRLEALLRELNQGLERQVQERTQALQAALHDLEAFAYSVSHDLRAPLRHITAYLGLLREDLGVPVSDAVQEDLATIDEAAARMGQLIEGLLAFARLGRAALQRQPVPMLDLLLSSINRVQHDPALRRAPGEYELHLPATLPVVDGDPLLLSQVWDNLLGNAFKYSRPRHPAVIQVEGGVQPAAGGGQEAIFRVRDNGVGFDDRHASNLFGVFQRLHRPQEFEGTGIGLALCRRIVERHGGRIGATARPDAGATFWFTLPLASTASA</sequence>
<dbReference type="InterPro" id="IPR004358">
    <property type="entry name" value="Sig_transdc_His_kin-like_C"/>
</dbReference>
<keyword evidence="5 11" id="KW-0808">Transferase</keyword>
<keyword evidence="12" id="KW-1185">Reference proteome</keyword>
<dbReference type="GO" id="GO:0030295">
    <property type="term" value="F:protein kinase activator activity"/>
    <property type="evidence" value="ECO:0007669"/>
    <property type="project" value="TreeGrafter"/>
</dbReference>
<dbReference type="SUPFAM" id="SSF55874">
    <property type="entry name" value="ATPase domain of HSP90 chaperone/DNA topoisomerase II/histidine kinase"/>
    <property type="match status" value="1"/>
</dbReference>
<dbReference type="InterPro" id="IPR000014">
    <property type="entry name" value="PAS"/>
</dbReference>
<dbReference type="SUPFAM" id="SSF55785">
    <property type="entry name" value="PYP-like sensor domain (PAS domain)"/>
    <property type="match status" value="2"/>
</dbReference>
<evidence type="ECO:0000256" key="7">
    <source>
        <dbReference type="ARBA" id="ARBA00023136"/>
    </source>
</evidence>
<keyword evidence="6" id="KW-0418">Kinase</keyword>
<evidence type="ECO:0000256" key="5">
    <source>
        <dbReference type="ARBA" id="ARBA00022679"/>
    </source>
</evidence>
<dbReference type="Gene3D" id="3.30.565.10">
    <property type="entry name" value="Histidine kinase-like ATPase, C-terminal domain"/>
    <property type="match status" value="1"/>
</dbReference>
<dbReference type="InterPro" id="IPR036890">
    <property type="entry name" value="HATPase_C_sf"/>
</dbReference>
<dbReference type="Gene3D" id="3.30.450.20">
    <property type="entry name" value="PAS domain"/>
    <property type="match status" value="2"/>
</dbReference>
<dbReference type="InterPro" id="IPR003594">
    <property type="entry name" value="HATPase_dom"/>
</dbReference>
<dbReference type="Pfam" id="PF02518">
    <property type="entry name" value="HATPase_c"/>
    <property type="match status" value="1"/>
</dbReference>
<dbReference type="PANTHER" id="PTHR42878">
    <property type="entry name" value="TWO-COMPONENT HISTIDINE KINASE"/>
    <property type="match status" value="1"/>
</dbReference>
<dbReference type="InterPro" id="IPR000700">
    <property type="entry name" value="PAS-assoc_C"/>
</dbReference>
<name>A0A554XDL4_9BURK</name>
<evidence type="ECO:0000256" key="6">
    <source>
        <dbReference type="ARBA" id="ARBA00022777"/>
    </source>
</evidence>
<evidence type="ECO:0000259" key="9">
    <source>
        <dbReference type="PROSITE" id="PS50112"/>
    </source>
</evidence>
<dbReference type="InterPro" id="IPR036097">
    <property type="entry name" value="HisK_dim/P_sf"/>
</dbReference>
<feature type="domain" description="PAC" evidence="10">
    <location>
        <begin position="258"/>
        <end position="310"/>
    </location>
</feature>
<gene>
    <name evidence="11" type="primary">cph1</name>
    <name evidence="11" type="ORF">Tchar_01593</name>
</gene>
<comment type="catalytic activity">
    <reaction evidence="1">
        <text>ATP + protein L-histidine = ADP + protein N-phospho-L-histidine.</text>
        <dbReference type="EC" id="2.7.13.3"/>
    </reaction>
</comment>
<evidence type="ECO:0000259" key="10">
    <source>
        <dbReference type="PROSITE" id="PS50113"/>
    </source>
</evidence>
<dbReference type="Pfam" id="PF08448">
    <property type="entry name" value="PAS_4"/>
    <property type="match status" value="2"/>
</dbReference>
<evidence type="ECO:0000313" key="12">
    <source>
        <dbReference type="Proteomes" id="UP000318294"/>
    </source>
</evidence>
<dbReference type="EMBL" id="VJON01000023">
    <property type="protein sequence ID" value="TSE33930.1"/>
    <property type="molecule type" value="Genomic_DNA"/>
</dbReference>
<dbReference type="EC" id="2.7.13.3" evidence="3"/>
<keyword evidence="4" id="KW-0597">Phosphoprotein</keyword>
<dbReference type="SMART" id="SM00388">
    <property type="entry name" value="HisKA"/>
    <property type="match status" value="1"/>
</dbReference>
<evidence type="ECO:0000256" key="1">
    <source>
        <dbReference type="ARBA" id="ARBA00000085"/>
    </source>
</evidence>
<dbReference type="NCBIfam" id="TIGR00229">
    <property type="entry name" value="sensory_box"/>
    <property type="match status" value="1"/>
</dbReference>
<dbReference type="AlphaFoldDB" id="A0A554XDL4"/>
<dbReference type="GO" id="GO:0005886">
    <property type="term" value="C:plasma membrane"/>
    <property type="evidence" value="ECO:0007669"/>
    <property type="project" value="UniProtKB-SubCell"/>
</dbReference>
<proteinExistence type="predicted"/>
<comment type="subcellular location">
    <subcellularLocation>
        <location evidence="2">Cell inner membrane</location>
        <topology evidence="2">Multi-pass membrane protein</topology>
    </subcellularLocation>
</comment>
<dbReference type="PRINTS" id="PR00344">
    <property type="entry name" value="BCTRLSENSOR"/>
</dbReference>
<dbReference type="Proteomes" id="UP000318294">
    <property type="component" value="Unassembled WGS sequence"/>
</dbReference>
<dbReference type="InterPro" id="IPR005467">
    <property type="entry name" value="His_kinase_dom"/>
</dbReference>
<dbReference type="OrthoDB" id="8552871at2"/>
<comment type="caution">
    <text evidence="11">The sequence shown here is derived from an EMBL/GenBank/DDBJ whole genome shotgun (WGS) entry which is preliminary data.</text>
</comment>
<protein>
    <recommendedName>
        <fullName evidence="3">histidine kinase</fullName>
        <ecNumber evidence="3">2.7.13.3</ecNumber>
    </recommendedName>
</protein>
<dbReference type="InterPro" id="IPR035965">
    <property type="entry name" value="PAS-like_dom_sf"/>
</dbReference>
<dbReference type="GO" id="GO:0007234">
    <property type="term" value="P:osmosensory signaling via phosphorelay pathway"/>
    <property type="evidence" value="ECO:0007669"/>
    <property type="project" value="TreeGrafter"/>
</dbReference>
<dbReference type="Gene3D" id="1.10.287.130">
    <property type="match status" value="1"/>
</dbReference>
<accession>A0A554XDL4</accession>
<dbReference type="RefSeq" id="WP_144328539.1">
    <property type="nucleotide sequence ID" value="NZ_VJON01000023.1"/>
</dbReference>
<dbReference type="FunFam" id="3.30.565.10:FF:000006">
    <property type="entry name" value="Sensor histidine kinase WalK"/>
    <property type="match status" value="1"/>
</dbReference>
<dbReference type="SUPFAM" id="SSF47384">
    <property type="entry name" value="Homodimeric domain of signal transducing histidine kinase"/>
    <property type="match status" value="1"/>
</dbReference>
<dbReference type="InterPro" id="IPR003661">
    <property type="entry name" value="HisK_dim/P_dom"/>
</dbReference>
<feature type="domain" description="Histidine kinase" evidence="8">
    <location>
        <begin position="339"/>
        <end position="563"/>
    </location>
</feature>
<keyword evidence="7" id="KW-0472">Membrane</keyword>
<dbReference type="CDD" id="cd00082">
    <property type="entry name" value="HisKA"/>
    <property type="match status" value="1"/>
</dbReference>
<evidence type="ECO:0000259" key="8">
    <source>
        <dbReference type="PROSITE" id="PS50109"/>
    </source>
</evidence>
<dbReference type="Pfam" id="PF00512">
    <property type="entry name" value="HisKA"/>
    <property type="match status" value="1"/>
</dbReference>
<evidence type="ECO:0000256" key="4">
    <source>
        <dbReference type="ARBA" id="ARBA00022553"/>
    </source>
</evidence>
<dbReference type="CDD" id="cd00130">
    <property type="entry name" value="PAS"/>
    <property type="match status" value="2"/>
</dbReference>
<dbReference type="PANTHER" id="PTHR42878:SF15">
    <property type="entry name" value="BACTERIOPHYTOCHROME"/>
    <property type="match status" value="1"/>
</dbReference>
<dbReference type="PROSITE" id="PS50109">
    <property type="entry name" value="HIS_KIN"/>
    <property type="match status" value="1"/>
</dbReference>
<feature type="domain" description="PAS" evidence="9">
    <location>
        <begin position="185"/>
        <end position="227"/>
    </location>
</feature>
<dbReference type="GO" id="GO:0000155">
    <property type="term" value="F:phosphorelay sensor kinase activity"/>
    <property type="evidence" value="ECO:0007669"/>
    <property type="project" value="InterPro"/>
</dbReference>
<dbReference type="SMART" id="SM00091">
    <property type="entry name" value="PAS"/>
    <property type="match status" value="2"/>
</dbReference>
<dbReference type="PROSITE" id="PS50112">
    <property type="entry name" value="PAS"/>
    <property type="match status" value="1"/>
</dbReference>
<organism evidence="11 12">
    <name type="scientific">Tepidimonas charontis</name>
    <dbReference type="NCBI Taxonomy" id="2267262"/>
    <lineage>
        <taxon>Bacteria</taxon>
        <taxon>Pseudomonadati</taxon>
        <taxon>Pseudomonadota</taxon>
        <taxon>Betaproteobacteria</taxon>
        <taxon>Burkholderiales</taxon>
        <taxon>Tepidimonas</taxon>
    </lineage>
</organism>
<evidence type="ECO:0000256" key="3">
    <source>
        <dbReference type="ARBA" id="ARBA00012438"/>
    </source>
</evidence>
<dbReference type="SMART" id="SM00387">
    <property type="entry name" value="HATPase_c"/>
    <property type="match status" value="1"/>
</dbReference>
<dbReference type="PROSITE" id="PS50113">
    <property type="entry name" value="PAC"/>
    <property type="match status" value="1"/>
</dbReference>
<dbReference type="InterPro" id="IPR050351">
    <property type="entry name" value="BphY/WalK/GraS-like"/>
</dbReference>
<reference evidence="11 12" key="1">
    <citation type="submission" date="2019-07" db="EMBL/GenBank/DDBJ databases">
        <title>Tepidimonas charontis SPSP-6 draft genome.</title>
        <authorList>
            <person name="Da Costa M.S."/>
            <person name="Froufe H.J.C."/>
            <person name="Egas C."/>
            <person name="Albuquerque L."/>
        </authorList>
    </citation>
    <scope>NUCLEOTIDE SEQUENCE [LARGE SCALE GENOMIC DNA]</scope>
    <source>
        <strain evidence="11 12">SPSP-6</strain>
    </source>
</reference>
<dbReference type="InterPro" id="IPR013656">
    <property type="entry name" value="PAS_4"/>
</dbReference>